<gene>
    <name evidence="8" type="ORF">H9889_00485</name>
</gene>
<comment type="similarity">
    <text evidence="2 4">Belongs to the TPP enzyme family.</text>
</comment>
<dbReference type="EMBL" id="DXHP01000011">
    <property type="protein sequence ID" value="HIW05795.1"/>
    <property type="molecule type" value="Genomic_DNA"/>
</dbReference>
<dbReference type="PROSITE" id="PS00187">
    <property type="entry name" value="TPP_ENZYMES"/>
    <property type="match status" value="1"/>
</dbReference>
<dbReference type="InterPro" id="IPR045229">
    <property type="entry name" value="TPP_enz"/>
</dbReference>
<dbReference type="GO" id="GO:0003984">
    <property type="term" value="F:acetolactate synthase activity"/>
    <property type="evidence" value="ECO:0007669"/>
    <property type="project" value="TreeGrafter"/>
</dbReference>
<dbReference type="CDD" id="cd00568">
    <property type="entry name" value="TPP_enzymes"/>
    <property type="match status" value="1"/>
</dbReference>
<protein>
    <submittedName>
        <fullName evidence="8">5-guanidino-2-oxopentanoate decarboxylase</fullName>
    </submittedName>
</protein>
<sequence>MSQQLVTCGEFLVKQLEAYGIETIFGIPGVHTIELYRGLPQTTLKHITPRHEQGAGFMADGYARVKGKPAACFIITGPGMTNILTAMGQAYADSIPMLVISSVNEVATLGMKQGRLHELYSQKDVVSGVCEFSHTILDPSELPEVLAKAFTVFNSERPRPVHIEIPTDVITKLVDLPVLSPARLYRPEVSKRAIEDVYQLLQEAKNPYLLIGGGAMNANSEDVVKIAEQFDMPVLYTINGKGVFPPEHPLAIGSYQTTEIVREAILKADVVLALGTELGETDYDVAFNGEFKLNAKIIRVDIDPEQLHSNFLSTVGIVSDAASFSTALSDYISAQNMPVKFSEKSAGVAIVKSIKDRLQGDFPKEWDVQYRVLQILQENAPEMVFVGDSTQIVYSGNFLFEPKKTRKWFNSATGYGTLGYGLPAAIGAKIANPAQPVVSLMGDGGIQFSLPELATAVEEKVGIIVLLWNNFGYQEIKRYMTNHEIATIGVDIYTPDFATIAKGYGCETIEITSIEQLQSAVIIAQRSDIPTFLLLDEAALYAEM</sequence>
<feature type="domain" description="Thiamine pyrophosphate enzyme N-terminal TPP-binding" evidence="7">
    <location>
        <begin position="7"/>
        <end position="119"/>
    </location>
</feature>
<feature type="domain" description="Thiamine pyrophosphate enzyme TPP-binding" evidence="6">
    <location>
        <begin position="399"/>
        <end position="533"/>
    </location>
</feature>
<evidence type="ECO:0000256" key="2">
    <source>
        <dbReference type="ARBA" id="ARBA00007812"/>
    </source>
</evidence>
<name>A0A9D1TTN4_9GAMM</name>
<dbReference type="InterPro" id="IPR000399">
    <property type="entry name" value="TPP-bd_CS"/>
</dbReference>
<evidence type="ECO:0000256" key="4">
    <source>
        <dbReference type="RuleBase" id="RU362132"/>
    </source>
</evidence>
<dbReference type="Gene3D" id="3.40.50.1220">
    <property type="entry name" value="TPP-binding domain"/>
    <property type="match status" value="1"/>
</dbReference>
<comment type="cofactor">
    <cofactor evidence="1">
        <name>thiamine diphosphate</name>
        <dbReference type="ChEBI" id="CHEBI:58937"/>
    </cofactor>
</comment>
<dbReference type="Pfam" id="PF02775">
    <property type="entry name" value="TPP_enzyme_C"/>
    <property type="match status" value="1"/>
</dbReference>
<evidence type="ECO:0000259" key="5">
    <source>
        <dbReference type="Pfam" id="PF00205"/>
    </source>
</evidence>
<accession>A0A9D1TTN4</accession>
<dbReference type="GO" id="GO:0050660">
    <property type="term" value="F:flavin adenine dinucleotide binding"/>
    <property type="evidence" value="ECO:0007669"/>
    <property type="project" value="TreeGrafter"/>
</dbReference>
<dbReference type="NCBIfam" id="NF005712">
    <property type="entry name" value="PRK07524.1"/>
    <property type="match status" value="1"/>
</dbReference>
<dbReference type="InterPro" id="IPR012000">
    <property type="entry name" value="Thiamin_PyroP_enz_cen_dom"/>
</dbReference>
<reference evidence="8" key="1">
    <citation type="journal article" date="2021" name="PeerJ">
        <title>Extensive microbial diversity within the chicken gut microbiome revealed by metagenomics and culture.</title>
        <authorList>
            <person name="Gilroy R."/>
            <person name="Ravi A."/>
            <person name="Getino M."/>
            <person name="Pursley I."/>
            <person name="Horton D.L."/>
            <person name="Alikhan N.F."/>
            <person name="Baker D."/>
            <person name="Gharbi K."/>
            <person name="Hall N."/>
            <person name="Watson M."/>
            <person name="Adriaenssens E.M."/>
            <person name="Foster-Nyarko E."/>
            <person name="Jarju S."/>
            <person name="Secka A."/>
            <person name="Antonio M."/>
            <person name="Oren A."/>
            <person name="Chaudhuri R.R."/>
            <person name="La Ragione R."/>
            <person name="Hildebrand F."/>
            <person name="Pallen M.J."/>
        </authorList>
    </citation>
    <scope>NUCLEOTIDE SEQUENCE</scope>
    <source>
        <strain evidence="8">CHK160-9182</strain>
    </source>
</reference>
<dbReference type="InterPro" id="IPR011766">
    <property type="entry name" value="TPP_enzyme_TPP-bd"/>
</dbReference>
<reference evidence="8" key="2">
    <citation type="submission" date="2021-04" db="EMBL/GenBank/DDBJ databases">
        <authorList>
            <person name="Gilroy R."/>
        </authorList>
    </citation>
    <scope>NUCLEOTIDE SEQUENCE</scope>
    <source>
        <strain evidence="8">CHK160-9182</strain>
    </source>
</reference>
<evidence type="ECO:0000259" key="7">
    <source>
        <dbReference type="Pfam" id="PF02776"/>
    </source>
</evidence>
<dbReference type="InterPro" id="IPR029035">
    <property type="entry name" value="DHS-like_NAD/FAD-binding_dom"/>
</dbReference>
<evidence type="ECO:0000256" key="3">
    <source>
        <dbReference type="ARBA" id="ARBA00023052"/>
    </source>
</evidence>
<dbReference type="SUPFAM" id="SSF52467">
    <property type="entry name" value="DHS-like NAD/FAD-binding domain"/>
    <property type="match status" value="1"/>
</dbReference>
<dbReference type="CDD" id="cd07035">
    <property type="entry name" value="TPP_PYR_POX_like"/>
    <property type="match status" value="1"/>
</dbReference>
<dbReference type="Gene3D" id="3.40.50.970">
    <property type="match status" value="2"/>
</dbReference>
<proteinExistence type="inferred from homology"/>
<dbReference type="FunFam" id="3.40.50.970:FF:000007">
    <property type="entry name" value="Acetolactate synthase"/>
    <property type="match status" value="1"/>
</dbReference>
<dbReference type="GO" id="GO:0030976">
    <property type="term" value="F:thiamine pyrophosphate binding"/>
    <property type="evidence" value="ECO:0007669"/>
    <property type="project" value="InterPro"/>
</dbReference>
<feature type="domain" description="Thiamine pyrophosphate enzyme central" evidence="5">
    <location>
        <begin position="194"/>
        <end position="328"/>
    </location>
</feature>
<dbReference type="GO" id="GO:0009097">
    <property type="term" value="P:isoleucine biosynthetic process"/>
    <property type="evidence" value="ECO:0007669"/>
    <property type="project" value="TreeGrafter"/>
</dbReference>
<evidence type="ECO:0000313" key="9">
    <source>
        <dbReference type="Proteomes" id="UP000823934"/>
    </source>
</evidence>
<dbReference type="SUPFAM" id="SSF52518">
    <property type="entry name" value="Thiamin diphosphate-binding fold (THDP-binding)"/>
    <property type="match status" value="2"/>
</dbReference>
<keyword evidence="3 4" id="KW-0786">Thiamine pyrophosphate</keyword>
<dbReference type="InterPro" id="IPR029061">
    <property type="entry name" value="THDP-binding"/>
</dbReference>
<evidence type="ECO:0000313" key="8">
    <source>
        <dbReference type="EMBL" id="HIW05795.1"/>
    </source>
</evidence>
<evidence type="ECO:0000256" key="1">
    <source>
        <dbReference type="ARBA" id="ARBA00001964"/>
    </source>
</evidence>
<dbReference type="GO" id="GO:0005948">
    <property type="term" value="C:acetolactate synthase complex"/>
    <property type="evidence" value="ECO:0007669"/>
    <property type="project" value="TreeGrafter"/>
</dbReference>
<dbReference type="PANTHER" id="PTHR18968:SF13">
    <property type="entry name" value="ACETOLACTATE SYNTHASE CATALYTIC SUBUNIT, MITOCHONDRIAL"/>
    <property type="match status" value="1"/>
</dbReference>
<evidence type="ECO:0000259" key="6">
    <source>
        <dbReference type="Pfam" id="PF02775"/>
    </source>
</evidence>
<dbReference type="GO" id="GO:0009099">
    <property type="term" value="P:L-valine biosynthetic process"/>
    <property type="evidence" value="ECO:0007669"/>
    <property type="project" value="TreeGrafter"/>
</dbReference>
<dbReference type="Proteomes" id="UP000823934">
    <property type="component" value="Unassembled WGS sequence"/>
</dbReference>
<organism evidence="8 9">
    <name type="scientific">Candidatus Ignatzschineria merdigallinarum</name>
    <dbReference type="NCBI Taxonomy" id="2838621"/>
    <lineage>
        <taxon>Bacteria</taxon>
        <taxon>Pseudomonadati</taxon>
        <taxon>Pseudomonadota</taxon>
        <taxon>Gammaproteobacteria</taxon>
        <taxon>Cardiobacteriales</taxon>
        <taxon>Ignatzschineriaceae</taxon>
        <taxon>Ignatzschineria</taxon>
    </lineage>
</organism>
<dbReference type="PANTHER" id="PTHR18968">
    <property type="entry name" value="THIAMINE PYROPHOSPHATE ENZYMES"/>
    <property type="match status" value="1"/>
</dbReference>
<comment type="caution">
    <text evidence="8">The sequence shown here is derived from an EMBL/GenBank/DDBJ whole genome shotgun (WGS) entry which is preliminary data.</text>
</comment>
<dbReference type="AlphaFoldDB" id="A0A9D1TTN4"/>
<dbReference type="Pfam" id="PF00205">
    <property type="entry name" value="TPP_enzyme_M"/>
    <property type="match status" value="1"/>
</dbReference>
<dbReference type="GO" id="GO:0000287">
    <property type="term" value="F:magnesium ion binding"/>
    <property type="evidence" value="ECO:0007669"/>
    <property type="project" value="InterPro"/>
</dbReference>
<dbReference type="Pfam" id="PF02776">
    <property type="entry name" value="TPP_enzyme_N"/>
    <property type="match status" value="1"/>
</dbReference>
<dbReference type="InterPro" id="IPR012001">
    <property type="entry name" value="Thiamin_PyroP_enz_TPP-bd_dom"/>
</dbReference>